<evidence type="ECO:0000256" key="1">
    <source>
        <dbReference type="SAM" id="Phobius"/>
    </source>
</evidence>
<dbReference type="RefSeq" id="WP_306086764.1">
    <property type="nucleotide sequence ID" value="NZ_CP120992.1"/>
</dbReference>
<reference evidence="2 3" key="1">
    <citation type="submission" date="2023-03" db="EMBL/GenBank/DDBJ databases">
        <title>Isolation and description of six Streptomyces strains from soil environments, able to metabolize different microbial glucans.</title>
        <authorList>
            <person name="Widen T."/>
            <person name="Larsbrink J."/>
        </authorList>
    </citation>
    <scope>NUCLEOTIDE SEQUENCE [LARGE SCALE GENOMIC DNA]</scope>
    <source>
        <strain evidence="2 3">Mut2</strain>
    </source>
</reference>
<keyword evidence="1" id="KW-0812">Transmembrane</keyword>
<gene>
    <name evidence="2" type="ORF">P8A22_10245</name>
</gene>
<dbReference type="Proteomes" id="UP001229952">
    <property type="component" value="Chromosome"/>
</dbReference>
<evidence type="ECO:0000313" key="3">
    <source>
        <dbReference type="Proteomes" id="UP001229952"/>
    </source>
</evidence>
<evidence type="ECO:0000313" key="2">
    <source>
        <dbReference type="EMBL" id="WLQ40347.1"/>
    </source>
</evidence>
<organism evidence="2 3">
    <name type="scientific">Streptomyces laculatispora</name>
    <dbReference type="NCBI Taxonomy" id="887464"/>
    <lineage>
        <taxon>Bacteria</taxon>
        <taxon>Bacillati</taxon>
        <taxon>Actinomycetota</taxon>
        <taxon>Actinomycetes</taxon>
        <taxon>Kitasatosporales</taxon>
        <taxon>Streptomycetaceae</taxon>
        <taxon>Streptomyces</taxon>
    </lineage>
</organism>
<protein>
    <recommendedName>
        <fullName evidence="4">Integral membrane protein</fullName>
    </recommendedName>
</protein>
<evidence type="ECO:0008006" key="4">
    <source>
        <dbReference type="Google" id="ProtNLM"/>
    </source>
</evidence>
<keyword evidence="1" id="KW-0472">Membrane</keyword>
<proteinExistence type="predicted"/>
<feature type="transmembrane region" description="Helical" evidence="1">
    <location>
        <begin position="111"/>
        <end position="131"/>
    </location>
</feature>
<feature type="transmembrane region" description="Helical" evidence="1">
    <location>
        <begin position="137"/>
        <end position="156"/>
    </location>
</feature>
<dbReference type="EMBL" id="CP120992">
    <property type="protein sequence ID" value="WLQ40347.1"/>
    <property type="molecule type" value="Genomic_DNA"/>
</dbReference>
<keyword evidence="1" id="KW-1133">Transmembrane helix</keyword>
<sequence>MHTVKHWFSHSLAAQALVLFVLGLGLAAVWRRDGHPALWAVQSLVYTAVVIGVVAYQRRRTSRATGARPDTLVDLGRRIRHREVPEDPEERAVISRLVEDQLGKLERGSRWLPYWLGFMGLTAVGMLVLGVTTGSPALPVVFGVGVIVFSCWLVWIRKRAIERYQHMRSALRERG</sequence>
<feature type="transmembrane region" description="Helical" evidence="1">
    <location>
        <begin position="37"/>
        <end position="56"/>
    </location>
</feature>
<keyword evidence="3" id="KW-1185">Reference proteome</keyword>
<accession>A0ABY9I2C1</accession>
<name>A0ABY9I2C1_9ACTN</name>